<dbReference type="RefSeq" id="XP_005786610.1">
    <property type="nucleotide sequence ID" value="XM_005786553.1"/>
</dbReference>
<feature type="transmembrane region" description="Helical" evidence="1">
    <location>
        <begin position="6"/>
        <end position="29"/>
    </location>
</feature>
<accession>A0A0D3KEJ6</accession>
<keyword evidence="1" id="KW-0472">Membrane</keyword>
<evidence type="ECO:0000313" key="2">
    <source>
        <dbReference type="EnsemblProtists" id="EOD34181"/>
    </source>
</evidence>
<keyword evidence="3" id="KW-1185">Reference proteome</keyword>
<reference evidence="3" key="1">
    <citation type="journal article" date="2013" name="Nature">
        <title>Pan genome of the phytoplankton Emiliania underpins its global distribution.</title>
        <authorList>
            <person name="Read B.A."/>
            <person name="Kegel J."/>
            <person name="Klute M.J."/>
            <person name="Kuo A."/>
            <person name="Lefebvre S.C."/>
            <person name="Maumus F."/>
            <person name="Mayer C."/>
            <person name="Miller J."/>
            <person name="Monier A."/>
            <person name="Salamov A."/>
            <person name="Young J."/>
            <person name="Aguilar M."/>
            <person name="Claverie J.M."/>
            <person name="Frickenhaus S."/>
            <person name="Gonzalez K."/>
            <person name="Herman E.K."/>
            <person name="Lin Y.C."/>
            <person name="Napier J."/>
            <person name="Ogata H."/>
            <person name="Sarno A.F."/>
            <person name="Shmutz J."/>
            <person name="Schroeder D."/>
            <person name="de Vargas C."/>
            <person name="Verret F."/>
            <person name="von Dassow P."/>
            <person name="Valentin K."/>
            <person name="Van de Peer Y."/>
            <person name="Wheeler G."/>
            <person name="Dacks J.B."/>
            <person name="Delwiche C.F."/>
            <person name="Dyhrman S.T."/>
            <person name="Glockner G."/>
            <person name="John U."/>
            <person name="Richards T."/>
            <person name="Worden A.Z."/>
            <person name="Zhang X."/>
            <person name="Grigoriev I.V."/>
            <person name="Allen A.E."/>
            <person name="Bidle K."/>
            <person name="Borodovsky M."/>
            <person name="Bowler C."/>
            <person name="Brownlee C."/>
            <person name="Cock J.M."/>
            <person name="Elias M."/>
            <person name="Gladyshev V.N."/>
            <person name="Groth M."/>
            <person name="Guda C."/>
            <person name="Hadaegh A."/>
            <person name="Iglesias-Rodriguez M.D."/>
            <person name="Jenkins J."/>
            <person name="Jones B.M."/>
            <person name="Lawson T."/>
            <person name="Leese F."/>
            <person name="Lindquist E."/>
            <person name="Lobanov A."/>
            <person name="Lomsadze A."/>
            <person name="Malik S.B."/>
            <person name="Marsh M.E."/>
            <person name="Mackinder L."/>
            <person name="Mock T."/>
            <person name="Mueller-Roeber B."/>
            <person name="Pagarete A."/>
            <person name="Parker M."/>
            <person name="Probert I."/>
            <person name="Quesneville H."/>
            <person name="Raines C."/>
            <person name="Rensing S.A."/>
            <person name="Riano-Pachon D.M."/>
            <person name="Richier S."/>
            <person name="Rokitta S."/>
            <person name="Shiraiwa Y."/>
            <person name="Soanes D.M."/>
            <person name="van der Giezen M."/>
            <person name="Wahlund T.M."/>
            <person name="Williams B."/>
            <person name="Wilson W."/>
            <person name="Wolfe G."/>
            <person name="Wurch L.L."/>
        </authorList>
    </citation>
    <scope>NUCLEOTIDE SEQUENCE</scope>
</reference>
<dbReference type="PaxDb" id="2903-EOD34181"/>
<evidence type="ECO:0000313" key="3">
    <source>
        <dbReference type="Proteomes" id="UP000013827"/>
    </source>
</evidence>
<dbReference type="InterPro" id="IPR035897">
    <property type="entry name" value="Toll_tir_struct_dom_sf"/>
</dbReference>
<dbReference type="Proteomes" id="UP000013827">
    <property type="component" value="Unassembled WGS sequence"/>
</dbReference>
<keyword evidence="1" id="KW-1133">Transmembrane helix</keyword>
<dbReference type="HOGENOM" id="CLU_1196764_0_0_1"/>
<dbReference type="EnsemblProtists" id="EOD34181">
    <property type="protein sequence ID" value="EOD34181"/>
    <property type="gene ID" value="EMIHUDRAFT_201818"/>
</dbReference>
<protein>
    <recommendedName>
        <fullName evidence="4">TIR domain-containing protein</fullName>
    </recommendedName>
</protein>
<evidence type="ECO:0000256" key="1">
    <source>
        <dbReference type="SAM" id="Phobius"/>
    </source>
</evidence>
<name>A0A0D3KEJ6_EMIH1</name>
<dbReference type="Gene3D" id="3.40.50.10140">
    <property type="entry name" value="Toll/interleukin-1 receptor homology (TIR) domain"/>
    <property type="match status" value="1"/>
</dbReference>
<reference evidence="2" key="2">
    <citation type="submission" date="2024-10" db="UniProtKB">
        <authorList>
            <consortium name="EnsemblProtists"/>
        </authorList>
    </citation>
    <scope>IDENTIFICATION</scope>
</reference>
<evidence type="ECO:0008006" key="4">
    <source>
        <dbReference type="Google" id="ProtNLM"/>
    </source>
</evidence>
<proteinExistence type="predicted"/>
<dbReference type="KEGG" id="ehx:EMIHUDRAFT_201818"/>
<dbReference type="AlphaFoldDB" id="A0A0D3KEJ6"/>
<keyword evidence="1" id="KW-0812">Transmembrane</keyword>
<dbReference type="eggNOG" id="ENOG502SZG6">
    <property type="taxonomic scope" value="Eukaryota"/>
</dbReference>
<dbReference type="GeneID" id="17279452"/>
<organism evidence="2 3">
    <name type="scientific">Emiliania huxleyi (strain CCMP1516)</name>
    <dbReference type="NCBI Taxonomy" id="280463"/>
    <lineage>
        <taxon>Eukaryota</taxon>
        <taxon>Haptista</taxon>
        <taxon>Haptophyta</taxon>
        <taxon>Prymnesiophyceae</taxon>
        <taxon>Isochrysidales</taxon>
        <taxon>Noelaerhabdaceae</taxon>
        <taxon>Emiliania</taxon>
    </lineage>
</organism>
<sequence>MSRRALVNILIISCTSGVVALLALLAATLCHKYAKARRKAKQAAVLLRGSGGAPELSLAEGLQYHLFLSHTWATGQDQVALMKRRLLALMPGRGRTAEARQRSAPKIFRDVDDLQDTDALEGYVASSACVLIFLTRGYFLSPACLREARAAANKPLIIVHEADTTKGGGPLAELIAECPADLGGGAIIVPWPRVEALQVESLRMILEEMLVASPRYGAYVEALEHGLGRGSR</sequence>